<dbReference type="InterPro" id="IPR050782">
    <property type="entry name" value="PP1_regulatory_subunit_3"/>
</dbReference>
<feature type="region of interest" description="Disordered" evidence="1">
    <location>
        <begin position="461"/>
        <end position="482"/>
    </location>
</feature>
<dbReference type="AlphaFoldDB" id="A0A1L0BJY5"/>
<evidence type="ECO:0000313" key="3">
    <source>
        <dbReference type="EMBL" id="SGZ51475.1"/>
    </source>
</evidence>
<feature type="compositionally biased region" description="Polar residues" evidence="1">
    <location>
        <begin position="106"/>
        <end position="123"/>
    </location>
</feature>
<evidence type="ECO:0000256" key="1">
    <source>
        <dbReference type="SAM" id="MobiDB-lite"/>
    </source>
</evidence>
<dbReference type="PANTHER" id="PTHR12307:SF36">
    <property type="entry name" value="GLYCOGEN-BINDING SUBUNIT 76A"/>
    <property type="match status" value="1"/>
</dbReference>
<dbReference type="GO" id="GO:0008157">
    <property type="term" value="F:protein phosphatase 1 binding"/>
    <property type="evidence" value="ECO:0007669"/>
    <property type="project" value="TreeGrafter"/>
</dbReference>
<dbReference type="GO" id="GO:2001069">
    <property type="term" value="F:glycogen binding"/>
    <property type="evidence" value="ECO:0007669"/>
    <property type="project" value="TreeGrafter"/>
</dbReference>
<proteinExistence type="predicted"/>
<sequence>MADPTLVPLAPGGEKWHLVTSSLNGAHQPIVNGNHQPVTSSPTATAKYPLSSFSQVVAPPKRTAYRLSSQLLEEDVPLLMRFMHKPLRAQLELKRALDPTRRNSLINAQRLDSSEPVNPSSRGAASASEPHVLVGDSLSELHLDGQNTDIDDVDEEEDDEPHSNQRYRLVRKKSGEIVKPLLKDTIAAINRLRSLPLTPTYKQVHFGGDNDVRYFKQKDKPAAILAQNSPTLAADEGYFAGFASSDEDSEASDNGYLGRLALYGSEYQLFDDYLDDELNSHIDATSSSKRSSRKYRDHSDKTHYPRIEWQMELLEFPQLLYQEKIMLRHMPVFLEQTFLSIDKKYLLGQIAVRNLLYEKNVTIRYTLDHWGTIVEIPTIYVPDPPAVLRTNNYDRFVFKILLDLLFEGLTLSDEVSPGRRERTYELCVRYASPDFEYWDNNDNKNYVIKILRFEKPVDTPAPKTKVPSAARSKQQAHIKKPKYSSSYLKRIVSEPSLSKSAETSHASPKQAEYNDFELNNYYLSSPLLLSLNNKDLDEHPFKNYTRLARDVVEKPTPSPAVRSATNLESVDPFSSSDDLSPNEDEPRTHDVPKIPVSPKPTRHKRIDSMSYKELLDSYCFFSAPAGENLSSTTLVLSDEPNMLYENGHSDSQPNRSIEPDNAFTVSSFLRN</sequence>
<feature type="region of interest" description="Disordered" evidence="1">
    <location>
        <begin position="106"/>
        <end position="129"/>
    </location>
</feature>
<accession>A0A1L0BJY5</accession>
<dbReference type="PROSITE" id="PS51159">
    <property type="entry name" value="CBM21"/>
    <property type="match status" value="1"/>
</dbReference>
<dbReference type="Pfam" id="PF03370">
    <property type="entry name" value="CBM_21"/>
    <property type="match status" value="1"/>
</dbReference>
<dbReference type="InterPro" id="IPR038175">
    <property type="entry name" value="CBM21_dom_sf"/>
</dbReference>
<feature type="domain" description="CBM21" evidence="2">
    <location>
        <begin position="324"/>
        <end position="449"/>
    </location>
</feature>
<dbReference type="Gene3D" id="2.60.40.2440">
    <property type="entry name" value="Carbohydrate binding type-21 domain"/>
    <property type="match status" value="1"/>
</dbReference>
<feature type="compositionally biased region" description="Polar residues" evidence="1">
    <location>
        <begin position="563"/>
        <end position="579"/>
    </location>
</feature>
<evidence type="ECO:0000313" key="4">
    <source>
        <dbReference type="Proteomes" id="UP000182259"/>
    </source>
</evidence>
<dbReference type="GO" id="GO:0000164">
    <property type="term" value="C:protein phosphatase type 1 complex"/>
    <property type="evidence" value="ECO:0007669"/>
    <property type="project" value="TreeGrafter"/>
</dbReference>
<reference evidence="3 4" key="1">
    <citation type="submission" date="2016-10" db="EMBL/GenBank/DDBJ databases">
        <authorList>
            <person name="de Groot N.N."/>
        </authorList>
    </citation>
    <scope>NUCLEOTIDE SEQUENCE [LARGE SCALE GENOMIC DNA]</scope>
    <source>
        <strain evidence="3 4">PYCC 4715</strain>
    </source>
</reference>
<dbReference type="Proteomes" id="UP000182259">
    <property type="component" value="Chromosome II"/>
</dbReference>
<dbReference type="InterPro" id="IPR005036">
    <property type="entry name" value="CBM21_dom"/>
</dbReference>
<evidence type="ECO:0000259" key="2">
    <source>
        <dbReference type="PROSITE" id="PS51159"/>
    </source>
</evidence>
<feature type="region of interest" description="Disordered" evidence="1">
    <location>
        <begin position="552"/>
        <end position="603"/>
    </location>
</feature>
<dbReference type="GO" id="GO:0005979">
    <property type="term" value="P:regulation of glycogen biosynthetic process"/>
    <property type="evidence" value="ECO:0007669"/>
    <property type="project" value="TreeGrafter"/>
</dbReference>
<gene>
    <name evidence="3" type="ORF">SAMEA4029009_CIC11G00000003783</name>
</gene>
<protein>
    <submittedName>
        <fullName evidence="3">CIC11C00000003783</fullName>
    </submittedName>
</protein>
<dbReference type="EMBL" id="LT635765">
    <property type="protein sequence ID" value="SGZ51475.1"/>
    <property type="molecule type" value="Genomic_DNA"/>
</dbReference>
<dbReference type="PANTHER" id="PTHR12307">
    <property type="entry name" value="PROTEIN PHOSPHATASE 1 REGULATORY SUBUNIT"/>
    <property type="match status" value="1"/>
</dbReference>
<organism evidence="3 4">
    <name type="scientific">Sungouiella intermedia</name>
    <dbReference type="NCBI Taxonomy" id="45354"/>
    <lineage>
        <taxon>Eukaryota</taxon>
        <taxon>Fungi</taxon>
        <taxon>Dikarya</taxon>
        <taxon>Ascomycota</taxon>
        <taxon>Saccharomycotina</taxon>
        <taxon>Pichiomycetes</taxon>
        <taxon>Metschnikowiaceae</taxon>
        <taxon>Sungouiella</taxon>
    </lineage>
</organism>
<name>A0A1L0BJY5_9ASCO</name>